<reference evidence="1 2" key="1">
    <citation type="submission" date="2019-09" db="EMBL/GenBank/DDBJ databases">
        <title>Draft genome sequences of 48 bacterial type strains from the CCUG.</title>
        <authorList>
            <person name="Tunovic T."/>
            <person name="Pineiro-Iglesias B."/>
            <person name="Unosson C."/>
            <person name="Inganas E."/>
            <person name="Ohlen M."/>
            <person name="Cardew S."/>
            <person name="Jensie-Markopoulos S."/>
            <person name="Salva-Serra F."/>
            <person name="Jaen-Luchoro D."/>
            <person name="Karlsson R."/>
            <person name="Svensson-Stadler L."/>
            <person name="Chun J."/>
            <person name="Moore E."/>
        </authorList>
    </citation>
    <scope>NUCLEOTIDE SEQUENCE [LARGE SCALE GENOMIC DNA]</scope>
    <source>
        <strain evidence="1 2">CCUG 30977</strain>
    </source>
</reference>
<dbReference type="RefSeq" id="WP_151124655.1">
    <property type="nucleotide sequence ID" value="NZ_CP088081.1"/>
</dbReference>
<protein>
    <submittedName>
        <fullName evidence="1">Uncharacterized protein</fullName>
    </submittedName>
</protein>
<accession>A0A643FBH0</accession>
<keyword evidence="2" id="KW-1185">Reference proteome</keyword>
<name>A0A643FBH0_IDEDE</name>
<organism evidence="1 2">
    <name type="scientific">Ideonella dechloratans</name>
    <dbReference type="NCBI Taxonomy" id="36863"/>
    <lineage>
        <taxon>Bacteria</taxon>
        <taxon>Pseudomonadati</taxon>
        <taxon>Pseudomonadota</taxon>
        <taxon>Betaproteobacteria</taxon>
        <taxon>Burkholderiales</taxon>
        <taxon>Sphaerotilaceae</taxon>
        <taxon>Ideonella</taxon>
    </lineage>
</organism>
<dbReference type="AlphaFoldDB" id="A0A643FBH0"/>
<sequence length="254" mass="26907">MRGLGIGRGTGGWKAWSVGWGLALAASASGAAPPKSDPGRGWELCQQDTEPERCLTRLEAEALRTARASRKTLRAVRQGPQLRLQTPGSATITLQDSAATQYRGLGPVGHGDSWLVARLPAPQSPPLLLVSPASGQQIGLEATPRPAPDGHLLIAVRPGVDGHEASTLTLLQRAGTRWSVVFRYEAPAGLHLSFQRWRSDGAAVHLQWERSSTSACPLAEGNAQLRDGPFGWDFVPPMPPPCEAAEAHSSSGLS</sequence>
<dbReference type="OrthoDB" id="9830020at2"/>
<comment type="caution">
    <text evidence="1">The sequence shown here is derived from an EMBL/GenBank/DDBJ whole genome shotgun (WGS) entry which is preliminary data.</text>
</comment>
<gene>
    <name evidence="1" type="ORF">F7Q92_13505</name>
</gene>
<dbReference type="EMBL" id="VZPB01000032">
    <property type="protein sequence ID" value="KAB0580585.1"/>
    <property type="molecule type" value="Genomic_DNA"/>
</dbReference>
<dbReference type="Proteomes" id="UP000430120">
    <property type="component" value="Unassembled WGS sequence"/>
</dbReference>
<evidence type="ECO:0000313" key="1">
    <source>
        <dbReference type="EMBL" id="KAB0580585.1"/>
    </source>
</evidence>
<evidence type="ECO:0000313" key="2">
    <source>
        <dbReference type="Proteomes" id="UP000430120"/>
    </source>
</evidence>
<proteinExistence type="predicted"/>